<comment type="catalytic activity">
    <reaction evidence="5 6">
        <text>alpha-maltose 1-phosphate + [(1-&gt;4)-alpha-D-glucosyl](n) = [(1-&gt;4)-alpha-D-glucosyl](n+2) + phosphate</text>
        <dbReference type="Rhea" id="RHEA:42692"/>
        <dbReference type="Rhea" id="RHEA-COMP:9584"/>
        <dbReference type="Rhea" id="RHEA-COMP:10183"/>
        <dbReference type="ChEBI" id="CHEBI:15444"/>
        <dbReference type="ChEBI" id="CHEBI:43474"/>
        <dbReference type="ChEBI" id="CHEBI:63576"/>
        <dbReference type="EC" id="2.4.99.16"/>
    </reaction>
</comment>
<feature type="active site" description="Proton donor" evidence="6">
    <location>
        <position position="408"/>
    </location>
</feature>
<accession>A0A1F6CG15</accession>
<dbReference type="GO" id="GO:0030979">
    <property type="term" value="P:alpha-glucan biosynthetic process"/>
    <property type="evidence" value="ECO:0007669"/>
    <property type="project" value="UniProtKB-UniRule"/>
</dbReference>
<dbReference type="AlphaFoldDB" id="A0A1F6CG15"/>
<dbReference type="GO" id="GO:0016758">
    <property type="term" value="F:hexosyltransferase activity"/>
    <property type="evidence" value="ECO:0007669"/>
    <property type="project" value="UniProtKB-UniRule"/>
</dbReference>
<feature type="region of interest" description="Disordered" evidence="7">
    <location>
        <begin position="250"/>
        <end position="272"/>
    </location>
</feature>
<name>A0A1F6CG15_HANXR</name>
<dbReference type="Gene3D" id="3.20.20.80">
    <property type="entry name" value="Glycosidases"/>
    <property type="match status" value="1"/>
</dbReference>
<keyword evidence="2 6" id="KW-0328">Glycosyltransferase</keyword>
<keyword evidence="3 6" id="KW-0808">Transferase</keyword>
<dbReference type="GO" id="GO:0004553">
    <property type="term" value="F:hydrolase activity, hydrolyzing O-glycosyl compounds"/>
    <property type="evidence" value="ECO:0007669"/>
    <property type="project" value="InterPro"/>
</dbReference>
<organism evidence="9 10">
    <name type="scientific">Handelsmanbacteria sp. (strain RIFCSPLOWO2_12_FULL_64_10)</name>
    <dbReference type="NCBI Taxonomy" id="1817868"/>
    <lineage>
        <taxon>Bacteria</taxon>
        <taxon>Candidatus Handelsmaniibacteriota</taxon>
    </lineage>
</organism>
<evidence type="ECO:0000256" key="4">
    <source>
        <dbReference type="ARBA" id="ARBA00023277"/>
    </source>
</evidence>
<protein>
    <recommendedName>
        <fullName evidence="6">Alpha-1,4-glucan:maltose-1-phosphate maltosyltransferase</fullName>
        <shortName evidence="6">GMPMT</shortName>
        <ecNumber evidence="6">2.4.99.16</ecNumber>
    </recommendedName>
    <alternativeName>
        <fullName evidence="6">(1-&gt;4)-alpha-D-glucan:maltose-1-phosphate alpha-D-maltosyltransferase</fullName>
    </alternativeName>
</protein>
<evidence type="ECO:0000313" key="9">
    <source>
        <dbReference type="EMBL" id="OGG47880.1"/>
    </source>
</evidence>
<feature type="binding site" evidence="6">
    <location>
        <position position="308"/>
    </location>
    <ligand>
        <name>alpha-maltose 1-phosphate</name>
        <dbReference type="ChEBI" id="CHEBI:63576"/>
    </ligand>
</feature>
<dbReference type="Gene3D" id="2.60.40.1180">
    <property type="entry name" value="Golgi alpha-mannosidase II"/>
    <property type="match status" value="1"/>
</dbReference>
<reference evidence="9 10" key="1">
    <citation type="journal article" date="2016" name="Nat. Commun.">
        <title>Thousands of microbial genomes shed light on interconnected biogeochemical processes in an aquifer system.</title>
        <authorList>
            <person name="Anantharaman K."/>
            <person name="Brown C.T."/>
            <person name="Hug L.A."/>
            <person name="Sharon I."/>
            <person name="Castelle C.J."/>
            <person name="Probst A.J."/>
            <person name="Thomas B.C."/>
            <person name="Singh A."/>
            <person name="Wilkins M.J."/>
            <person name="Karaoz U."/>
            <person name="Brodie E.L."/>
            <person name="Williams K.H."/>
            <person name="Hubbard S.S."/>
            <person name="Banfield J.F."/>
        </authorList>
    </citation>
    <scope>NUCLEOTIDE SEQUENCE [LARGE SCALE GENOMIC DNA]</scope>
    <source>
        <strain evidence="10">RIFCSPLOWO2_12_FULL_64_10</strain>
    </source>
</reference>
<dbReference type="Pfam" id="PF21702">
    <property type="entry name" value="GLGE_C"/>
    <property type="match status" value="1"/>
</dbReference>
<dbReference type="InterPro" id="IPR017853">
    <property type="entry name" value="GH"/>
</dbReference>
<comment type="caution">
    <text evidence="9">The sequence shown here is derived from an EMBL/GenBank/DDBJ whole genome shotgun (WGS) entry which is preliminary data.</text>
</comment>
<dbReference type="EC" id="2.4.99.16" evidence="6"/>
<evidence type="ECO:0000313" key="10">
    <source>
        <dbReference type="Proteomes" id="UP000178606"/>
    </source>
</evidence>
<sequence>MAGEPPRRVVIRNVSPEIAGGRFPVKRVVGETVAVEADIFADGQDELSCWLLHRAQGGSWARTPMAAIGNDRWRATFAIEVLRPHEYRLQACVDPLKTWQRDLQRRLEAGQDVHAELQVGADLLAAVAERASGEDAERLRSAARSVAVLNGATHGAKSAMDPDLAERASRYPDPARIATYDHVLPVTVDPPRAAFSTWYELFPRSAGTMPDVHGTLRDVVDRLDYVASLGFDVVYLTPIHPIGEAHRKGRNGVASAESGDPGSPWAIGSPEGGHTAIHPELGSLGDFHALVKRARELGLDVALDIAFQCSPDHPWVREHPEWFHHRPDGSIQYAENPPKTYEDIYPLDLETSEWRELWAALRDVFLYWIEQGVHTFRVDNPHTKPFAFWEWVIAEIRAADPTAIFLAEAFTRPRLMYELAMRGFSQSYTYFAWRNSKWELMGYFTELTRTEVGEFFRASLWPNTPDILAEYLQTGGRPAFVVRLLLAATLGANYGIYGPAFELVERTPREPGSEEYLDSEKYEVRCWDLDREGSLRGLITRVNEIRREHPALQQDRSLTFHGTDNDQLLCYSKATPGQEDVILCVVNVDPHNKQVGFVDLSLDAIGLDWGEPFVVHDLLTDARYSWQGLRNYVELDPSSVPAHIFHIMRSTTAEMPGARR</sequence>
<dbReference type="Gene3D" id="1.20.58.80">
    <property type="entry name" value="Phosphotransferase system, lactose/cellobiose-type IIA subunit"/>
    <property type="match status" value="1"/>
</dbReference>
<feature type="binding site" evidence="6">
    <location>
        <begin position="521"/>
        <end position="522"/>
    </location>
    <ligand>
        <name>alpha-maltose 1-phosphate</name>
        <dbReference type="ChEBI" id="CHEBI:63576"/>
    </ligand>
</feature>
<dbReference type="Pfam" id="PF00128">
    <property type="entry name" value="Alpha-amylase"/>
    <property type="match status" value="1"/>
</dbReference>
<feature type="active site" description="Nucleophile" evidence="6">
    <location>
        <position position="379"/>
    </location>
</feature>
<dbReference type="InterPro" id="IPR013783">
    <property type="entry name" value="Ig-like_fold"/>
</dbReference>
<comment type="similarity">
    <text evidence="6">Belongs to the glycosyl hydrolase 13 family. GlgE subfamily.</text>
</comment>
<dbReference type="PANTHER" id="PTHR47786:SF2">
    <property type="entry name" value="GLYCOSYL HYDROLASE FAMILY 13 CATALYTIC DOMAIN-CONTAINING PROTEIN"/>
    <property type="match status" value="1"/>
</dbReference>
<comment type="function">
    <text evidence="6">Maltosyltransferase that uses maltose 1-phosphate (M1P) as the sugar donor to elongate linear or branched alpha-(1-&gt;4)-glucans. Is involved in a branched alpha-glucan biosynthetic pathway from trehalose, together with TreS, Mak and GlgB.</text>
</comment>
<comment type="subunit">
    <text evidence="1 6">Homodimer.</text>
</comment>
<feature type="binding site" evidence="6">
    <location>
        <position position="380"/>
    </location>
    <ligand>
        <name>alpha-maltose 1-phosphate</name>
        <dbReference type="ChEBI" id="CHEBI:63576"/>
    </ligand>
</feature>
<dbReference type="EMBL" id="MFKF01000263">
    <property type="protein sequence ID" value="OGG47880.1"/>
    <property type="molecule type" value="Genomic_DNA"/>
</dbReference>
<dbReference type="InterPro" id="IPR013780">
    <property type="entry name" value="Glyco_hydro_b"/>
</dbReference>
<dbReference type="Gene3D" id="2.60.40.10">
    <property type="entry name" value="Immunoglobulins"/>
    <property type="match status" value="1"/>
</dbReference>
<evidence type="ECO:0000256" key="6">
    <source>
        <dbReference type="HAMAP-Rule" id="MF_02124"/>
    </source>
</evidence>
<dbReference type="PANTHER" id="PTHR47786">
    <property type="entry name" value="ALPHA-1,4-GLUCAN:MALTOSE-1-PHOSPHATE MALTOSYLTRANSFERASE"/>
    <property type="match status" value="1"/>
</dbReference>
<evidence type="ECO:0000256" key="1">
    <source>
        <dbReference type="ARBA" id="ARBA00011738"/>
    </source>
</evidence>
<dbReference type="InterPro" id="IPR006047">
    <property type="entry name" value="GH13_cat_dom"/>
</dbReference>
<evidence type="ECO:0000256" key="3">
    <source>
        <dbReference type="ARBA" id="ARBA00022679"/>
    </source>
</evidence>
<keyword evidence="4 6" id="KW-0119">Carbohydrate metabolism</keyword>
<proteinExistence type="inferred from homology"/>
<evidence type="ECO:0000259" key="8">
    <source>
        <dbReference type="SMART" id="SM00642"/>
    </source>
</evidence>
<dbReference type="HAMAP" id="MF_02124">
    <property type="entry name" value="GlgE"/>
    <property type="match status" value="1"/>
</dbReference>
<feature type="site" description="Transition state stabilizer" evidence="6">
    <location>
        <position position="466"/>
    </location>
</feature>
<evidence type="ECO:0000256" key="7">
    <source>
        <dbReference type="SAM" id="MobiDB-lite"/>
    </source>
</evidence>
<dbReference type="Proteomes" id="UP000178606">
    <property type="component" value="Unassembled WGS sequence"/>
</dbReference>
<evidence type="ECO:0000256" key="2">
    <source>
        <dbReference type="ARBA" id="ARBA00022676"/>
    </source>
</evidence>
<dbReference type="InterPro" id="IPR021828">
    <property type="entry name" value="GlgE_dom_N/S"/>
</dbReference>
<evidence type="ECO:0000256" key="5">
    <source>
        <dbReference type="ARBA" id="ARBA00048735"/>
    </source>
</evidence>
<dbReference type="Pfam" id="PF11896">
    <property type="entry name" value="GlgE_dom_N_S"/>
    <property type="match status" value="1"/>
</dbReference>
<gene>
    <name evidence="6" type="primary">glgE</name>
    <name evidence="9" type="ORF">A3F84_09155</name>
</gene>
<dbReference type="InterPro" id="IPR026585">
    <property type="entry name" value="GlgE"/>
</dbReference>
<dbReference type="CDD" id="cd11344">
    <property type="entry name" value="AmyAc_GlgE_like"/>
    <property type="match status" value="1"/>
</dbReference>
<dbReference type="SUPFAM" id="SSF51445">
    <property type="entry name" value="(Trans)glycosidases"/>
    <property type="match status" value="1"/>
</dbReference>
<feature type="binding site" evidence="6">
    <location>
        <position position="343"/>
    </location>
    <ligand>
        <name>alpha-maltose 1-phosphate</name>
        <dbReference type="ChEBI" id="CHEBI:63576"/>
    </ligand>
</feature>
<feature type="domain" description="Glycosyl hydrolase family 13 catalytic" evidence="8">
    <location>
        <begin position="196"/>
        <end position="546"/>
    </location>
</feature>
<feature type="binding site" evidence="6">
    <location>
        <position position="248"/>
    </location>
    <ligand>
        <name>alpha-maltose 1-phosphate</name>
        <dbReference type="ChEBI" id="CHEBI:63576"/>
    </ligand>
</feature>
<dbReference type="SMART" id="SM00642">
    <property type="entry name" value="Aamy"/>
    <property type="match status" value="1"/>
</dbReference>
<dbReference type="InterPro" id="IPR049171">
    <property type="entry name" value="GLGE_C"/>
</dbReference>